<organism evidence="4 5">
    <name type="scientific">Gluconobacter sphaericus NBRC 12467</name>
    <dbReference type="NCBI Taxonomy" id="1307951"/>
    <lineage>
        <taxon>Bacteria</taxon>
        <taxon>Pseudomonadati</taxon>
        <taxon>Pseudomonadota</taxon>
        <taxon>Alphaproteobacteria</taxon>
        <taxon>Acetobacterales</taxon>
        <taxon>Acetobacteraceae</taxon>
        <taxon>Gluconobacter</taxon>
    </lineage>
</organism>
<evidence type="ECO:0000313" key="4">
    <source>
        <dbReference type="EMBL" id="GLQ86110.1"/>
    </source>
</evidence>
<feature type="binding site" evidence="3">
    <location>
        <position position="90"/>
    </location>
    <ligand>
        <name>Zn(2+)</name>
        <dbReference type="ChEBI" id="CHEBI:29105"/>
        <label>2</label>
    </ligand>
</feature>
<proteinExistence type="inferred from homology"/>
<dbReference type="SUPFAM" id="SSF53187">
    <property type="entry name" value="Zn-dependent exopeptidases"/>
    <property type="match status" value="1"/>
</dbReference>
<evidence type="ECO:0000313" key="5">
    <source>
        <dbReference type="Proteomes" id="UP001156708"/>
    </source>
</evidence>
<gene>
    <name evidence="4" type="ORF">GCM10007872_30200</name>
</gene>
<dbReference type="InterPro" id="IPR036264">
    <property type="entry name" value="Bact_exopeptidase_dim_dom"/>
</dbReference>
<dbReference type="Gene3D" id="3.30.70.360">
    <property type="match status" value="1"/>
</dbReference>
<keyword evidence="2 4" id="KW-0378">Hydrolase</keyword>
<name>A0AA37SIM7_9PROT</name>
<comment type="similarity">
    <text evidence="1">Belongs to the peptidase M20 family.</text>
</comment>
<feature type="binding site" evidence="3">
    <location>
        <position position="391"/>
    </location>
    <ligand>
        <name>Zn(2+)</name>
        <dbReference type="ChEBI" id="CHEBI:29105"/>
        <label>2</label>
    </ligand>
</feature>
<reference evidence="5" key="1">
    <citation type="journal article" date="2019" name="Int. J. Syst. Evol. Microbiol.">
        <title>The Global Catalogue of Microorganisms (GCM) 10K type strain sequencing project: providing services to taxonomists for standard genome sequencing and annotation.</title>
        <authorList>
            <consortium name="The Broad Institute Genomics Platform"/>
            <consortium name="The Broad Institute Genome Sequencing Center for Infectious Disease"/>
            <person name="Wu L."/>
            <person name="Ma J."/>
        </authorList>
    </citation>
    <scope>NUCLEOTIDE SEQUENCE [LARGE SCALE GENOMIC DNA]</scope>
    <source>
        <strain evidence="5">NBRC 12467</strain>
    </source>
</reference>
<keyword evidence="3" id="KW-0479">Metal-binding</keyword>
<feature type="binding site" evidence="3">
    <location>
        <position position="192"/>
    </location>
    <ligand>
        <name>Zn(2+)</name>
        <dbReference type="ChEBI" id="CHEBI:29105"/>
        <label>1</label>
    </ligand>
</feature>
<dbReference type="PANTHER" id="PTHR32494:SF5">
    <property type="entry name" value="ALLANTOATE AMIDOHYDROLASE"/>
    <property type="match status" value="1"/>
</dbReference>
<dbReference type="GO" id="GO:0016813">
    <property type="term" value="F:hydrolase activity, acting on carbon-nitrogen (but not peptide) bonds, in linear amidines"/>
    <property type="evidence" value="ECO:0007669"/>
    <property type="project" value="InterPro"/>
</dbReference>
<dbReference type="SUPFAM" id="SSF55031">
    <property type="entry name" value="Bacterial exopeptidase dimerisation domain"/>
    <property type="match status" value="1"/>
</dbReference>
<dbReference type="EMBL" id="BSNZ01000032">
    <property type="protein sequence ID" value="GLQ86110.1"/>
    <property type="molecule type" value="Genomic_DNA"/>
</dbReference>
<dbReference type="Pfam" id="PF01546">
    <property type="entry name" value="Peptidase_M20"/>
    <property type="match status" value="1"/>
</dbReference>
<dbReference type="AlphaFoldDB" id="A0AA37SIM7"/>
<dbReference type="Proteomes" id="UP001156708">
    <property type="component" value="Unassembled WGS sequence"/>
</dbReference>
<keyword evidence="5" id="KW-1185">Reference proteome</keyword>
<feature type="binding site" evidence="3">
    <location>
        <position position="125"/>
    </location>
    <ligand>
        <name>Zn(2+)</name>
        <dbReference type="ChEBI" id="CHEBI:29105"/>
        <label>2</label>
    </ligand>
</feature>
<keyword evidence="3" id="KW-0862">Zinc</keyword>
<comment type="cofactor">
    <cofactor evidence="3">
        <name>Zn(2+)</name>
        <dbReference type="ChEBI" id="CHEBI:29105"/>
    </cofactor>
    <text evidence="3">Binds 2 Zn(2+) ions per subunit.</text>
</comment>
<evidence type="ECO:0000256" key="1">
    <source>
        <dbReference type="ARBA" id="ARBA00006153"/>
    </source>
</evidence>
<dbReference type="PANTHER" id="PTHR32494">
    <property type="entry name" value="ALLANTOATE DEIMINASE-RELATED"/>
    <property type="match status" value="1"/>
</dbReference>
<protein>
    <submittedName>
        <fullName evidence="4">Zn-dependent hydrolase</fullName>
    </submittedName>
</protein>
<accession>A0AA37SIM7</accession>
<dbReference type="RefSeq" id="WP_141352468.1">
    <property type="nucleotide sequence ID" value="NZ_BARA01000020.1"/>
</dbReference>
<dbReference type="PIRSF" id="PIRSF001235">
    <property type="entry name" value="Amidase_carbamoylase"/>
    <property type="match status" value="1"/>
</dbReference>
<sequence>MKPAHTFLEDIFDKLASVAPDVRGVRRDTYGKGEQAAHDLLKSVAKELSLDIATDAGANLYMTLTGKEPGLPVVMTGSHMDSVPAGGNFDGATGVIAALEIARRWRQDNYVPDRSLVVMAIRAEESAWFPVSYIGSKAAFNLLSASDLEAKRHDNGSLLKDGISSSGGDPQALLYGQPFLKAADIHAFLELHIEQGPCLLEQSDTVIGVVTGICGSTRYRYARLHGAYAHSGATPRLFRQDSVVALSDLVTRAQAMWAEQEAQGHLFTLTFGIFSTDADLASFCKISGDVAFSIDIRSTSSETLQVIETKLKELCLDVERKYGVSFEFGTHSGSKPAIMDETIQNEMLEAAADLSVGAQTMPSGAGHDTAIFANQGIRCGMLFVRNQNGSHCPEEFLDIADLRKAIDVFDVVLKQETSLSL</sequence>
<evidence type="ECO:0000256" key="3">
    <source>
        <dbReference type="PIRSR" id="PIRSR001235-1"/>
    </source>
</evidence>
<evidence type="ECO:0000256" key="2">
    <source>
        <dbReference type="ARBA" id="ARBA00022801"/>
    </source>
</evidence>
<dbReference type="Gene3D" id="3.40.630.10">
    <property type="entry name" value="Zn peptidases"/>
    <property type="match status" value="1"/>
</dbReference>
<dbReference type="InterPro" id="IPR010158">
    <property type="entry name" value="Amidase_Cbmase"/>
</dbReference>
<dbReference type="NCBIfam" id="TIGR01879">
    <property type="entry name" value="hydantase"/>
    <property type="match status" value="1"/>
</dbReference>
<dbReference type="GO" id="GO:0046872">
    <property type="term" value="F:metal ion binding"/>
    <property type="evidence" value="ECO:0007669"/>
    <property type="project" value="UniProtKB-KW"/>
</dbReference>
<dbReference type="InterPro" id="IPR002933">
    <property type="entry name" value="Peptidase_M20"/>
</dbReference>
<feature type="binding site" evidence="3">
    <location>
        <position position="79"/>
    </location>
    <ligand>
        <name>Zn(2+)</name>
        <dbReference type="ChEBI" id="CHEBI:29105"/>
        <label>1</label>
    </ligand>
</feature>
<comment type="caution">
    <text evidence="4">The sequence shown here is derived from an EMBL/GenBank/DDBJ whole genome shotgun (WGS) entry which is preliminary data.</text>
</comment>
<feature type="binding site" evidence="3">
    <location>
        <position position="90"/>
    </location>
    <ligand>
        <name>Zn(2+)</name>
        <dbReference type="ChEBI" id="CHEBI:29105"/>
        <label>1</label>
    </ligand>
</feature>